<dbReference type="AlphaFoldDB" id="A0A3M7QZ57"/>
<reference evidence="1 2" key="1">
    <citation type="journal article" date="2018" name="Sci. Rep.">
        <title>Genomic signatures of local adaptation to the degree of environmental predictability in rotifers.</title>
        <authorList>
            <person name="Franch-Gras L."/>
            <person name="Hahn C."/>
            <person name="Garcia-Roger E.M."/>
            <person name="Carmona M.J."/>
            <person name="Serra M."/>
            <person name="Gomez A."/>
        </authorList>
    </citation>
    <scope>NUCLEOTIDE SEQUENCE [LARGE SCALE GENOMIC DNA]</scope>
    <source>
        <strain evidence="1">HYR1</strain>
    </source>
</reference>
<dbReference type="Proteomes" id="UP000276133">
    <property type="component" value="Unassembled WGS sequence"/>
</dbReference>
<dbReference type="EMBL" id="REGN01004739">
    <property type="protein sequence ID" value="RNA16288.1"/>
    <property type="molecule type" value="Genomic_DNA"/>
</dbReference>
<proteinExistence type="predicted"/>
<dbReference type="OrthoDB" id="2413580at2759"/>
<accession>A0A3M7QZ57</accession>
<dbReference type="Gene3D" id="3.40.50.11350">
    <property type="match status" value="1"/>
</dbReference>
<name>A0A3M7QZ57_BRAPC</name>
<gene>
    <name evidence="1" type="ORF">BpHYR1_052436</name>
</gene>
<sequence length="397" mass="46203">MKPFKLDHDPLDVYIKLHNSIRKNNSHKVVSCRSIRPGYANKIYNVLSALCIAILTNSSISIVWPEIEQFVQPPLNNVFQEPKLIKPIKISSSSSNTWHYRKQLDGLLNKKISNGSHLIFQANKAFFFDISPNPEHYSQLLGYNLVRKETIEDAKENLRQKSNNVEPFLSIGFEVGHRLMHKFWILSPNFTRIVQDFYEKNFKGFYVIGIQIRTKFLKKNDTDLGSFMSCAIQIENMVQKNATFKWFVTSDSVYAVRRIRKFYPKRVIEGVGKLGHIRFNKQAYFRTVMDSELLAKSDEIVITGGSTYGFVSSIRKGSLPFYIDGVDFNYPCKRMNFSYLPRSKSGTDTHQDCEKKHRVADSLHGFTKFYVKYGKISEKRQLLEMLCQVIDYFLRFE</sequence>
<protein>
    <submittedName>
        <fullName evidence="1">Uncharacterized protein</fullName>
    </submittedName>
</protein>
<keyword evidence="2" id="KW-1185">Reference proteome</keyword>
<evidence type="ECO:0000313" key="1">
    <source>
        <dbReference type="EMBL" id="RNA16288.1"/>
    </source>
</evidence>
<evidence type="ECO:0000313" key="2">
    <source>
        <dbReference type="Proteomes" id="UP000276133"/>
    </source>
</evidence>
<comment type="caution">
    <text evidence="1">The sequence shown here is derived from an EMBL/GenBank/DDBJ whole genome shotgun (WGS) entry which is preliminary data.</text>
</comment>
<organism evidence="1 2">
    <name type="scientific">Brachionus plicatilis</name>
    <name type="common">Marine rotifer</name>
    <name type="synonym">Brachionus muelleri</name>
    <dbReference type="NCBI Taxonomy" id="10195"/>
    <lineage>
        <taxon>Eukaryota</taxon>
        <taxon>Metazoa</taxon>
        <taxon>Spiralia</taxon>
        <taxon>Gnathifera</taxon>
        <taxon>Rotifera</taxon>
        <taxon>Eurotatoria</taxon>
        <taxon>Monogononta</taxon>
        <taxon>Pseudotrocha</taxon>
        <taxon>Ploima</taxon>
        <taxon>Brachionidae</taxon>
        <taxon>Brachionus</taxon>
    </lineage>
</organism>